<dbReference type="EMBL" id="DLYI01000056">
    <property type="protein sequence ID" value="HAC27127.1"/>
    <property type="molecule type" value="Genomic_DNA"/>
</dbReference>
<evidence type="ECO:0000313" key="5">
    <source>
        <dbReference type="Proteomes" id="UP000261325"/>
    </source>
</evidence>
<organism evidence="4 5">
    <name type="scientific">Marinobacter nauticus</name>
    <name type="common">Marinobacter hydrocarbonoclasticus</name>
    <name type="synonym">Marinobacter aquaeolei</name>
    <dbReference type="NCBI Taxonomy" id="2743"/>
    <lineage>
        <taxon>Bacteria</taxon>
        <taxon>Pseudomonadati</taxon>
        <taxon>Pseudomonadota</taxon>
        <taxon>Gammaproteobacteria</taxon>
        <taxon>Pseudomonadales</taxon>
        <taxon>Marinobacteraceae</taxon>
        <taxon>Marinobacter</taxon>
    </lineage>
</organism>
<dbReference type="InterPro" id="IPR047112">
    <property type="entry name" value="RecG/Mfd"/>
</dbReference>
<feature type="non-terminal residue" evidence="4">
    <location>
        <position position="108"/>
    </location>
</feature>
<keyword evidence="2 4" id="KW-0067">ATP-binding</keyword>
<protein>
    <submittedName>
        <fullName evidence="4">ATP-dependent DNA helicase RecG</fullName>
    </submittedName>
</protein>
<evidence type="ECO:0000256" key="2">
    <source>
        <dbReference type="ARBA" id="ARBA00022806"/>
    </source>
</evidence>
<sequence length="108" mass="12112">MTSLEDIPVTQLKGVGSALAEILARLGIHSIQDLLFHLPYRYEDRTRVVPMGSLRIGDIAVVEGEVMKADLVMGRRRSLQVTLRDDTGFLVMRFFHFNAAQKNQLAEG</sequence>
<dbReference type="PANTHER" id="PTHR47964:SF1">
    <property type="entry name" value="ATP-DEPENDENT DNA HELICASE HOMOLOG RECG, CHLOROPLASTIC"/>
    <property type="match status" value="1"/>
</dbReference>
<keyword evidence="2 4" id="KW-0547">Nucleotide-binding</keyword>
<feature type="domain" description="RecG wedge" evidence="3">
    <location>
        <begin position="11"/>
        <end position="98"/>
    </location>
</feature>
<evidence type="ECO:0000259" key="3">
    <source>
        <dbReference type="Pfam" id="PF17191"/>
    </source>
</evidence>
<dbReference type="PANTHER" id="PTHR47964">
    <property type="entry name" value="ATP-DEPENDENT DNA HELICASE HOMOLOG RECG, CHLOROPLASTIC"/>
    <property type="match status" value="1"/>
</dbReference>
<dbReference type="InterPro" id="IPR012340">
    <property type="entry name" value="NA-bd_OB-fold"/>
</dbReference>
<dbReference type="InterPro" id="IPR033454">
    <property type="entry name" value="RecG_wedge"/>
</dbReference>
<dbReference type="GO" id="GO:0016787">
    <property type="term" value="F:hydrolase activity"/>
    <property type="evidence" value="ECO:0007669"/>
    <property type="project" value="UniProtKB-KW"/>
</dbReference>
<gene>
    <name evidence="4" type="ORF">DCF82_04845</name>
</gene>
<name>A0A3B8WB93_MARNT</name>
<dbReference type="CDD" id="cd04488">
    <property type="entry name" value="RecG_wedge_OBF"/>
    <property type="match status" value="1"/>
</dbReference>
<dbReference type="SUPFAM" id="SSF50249">
    <property type="entry name" value="Nucleic acid-binding proteins"/>
    <property type="match status" value="1"/>
</dbReference>
<dbReference type="Proteomes" id="UP000261325">
    <property type="component" value="Unassembled WGS sequence"/>
</dbReference>
<dbReference type="GO" id="GO:0006281">
    <property type="term" value="P:DNA repair"/>
    <property type="evidence" value="ECO:0007669"/>
    <property type="project" value="InterPro"/>
</dbReference>
<accession>A0A3B8WB93</accession>
<proteinExistence type="predicted"/>
<evidence type="ECO:0000313" key="4">
    <source>
        <dbReference type="EMBL" id="HAC27127.1"/>
    </source>
</evidence>
<comment type="caution">
    <text evidence="4">The sequence shown here is derived from an EMBL/GenBank/DDBJ whole genome shotgun (WGS) entry which is preliminary data.</text>
</comment>
<dbReference type="Pfam" id="PF17191">
    <property type="entry name" value="RecG_wedge"/>
    <property type="match status" value="1"/>
</dbReference>
<dbReference type="GO" id="GO:0003678">
    <property type="term" value="F:DNA helicase activity"/>
    <property type="evidence" value="ECO:0007669"/>
    <property type="project" value="TreeGrafter"/>
</dbReference>
<keyword evidence="2 4" id="KW-0347">Helicase</keyword>
<evidence type="ECO:0000256" key="1">
    <source>
        <dbReference type="ARBA" id="ARBA00022801"/>
    </source>
</evidence>
<dbReference type="AlphaFoldDB" id="A0A3B8WB93"/>
<reference evidence="4 5" key="1">
    <citation type="journal article" date="2018" name="Nat. Biotechnol.">
        <title>A standardized bacterial taxonomy based on genome phylogeny substantially revises the tree of life.</title>
        <authorList>
            <person name="Parks D.H."/>
            <person name="Chuvochina M."/>
            <person name="Waite D.W."/>
            <person name="Rinke C."/>
            <person name="Skarshewski A."/>
            <person name="Chaumeil P.A."/>
            <person name="Hugenholtz P."/>
        </authorList>
    </citation>
    <scope>NUCLEOTIDE SEQUENCE [LARGE SCALE GENOMIC DNA]</scope>
    <source>
        <strain evidence="4">UBA9049</strain>
    </source>
</reference>
<keyword evidence="1" id="KW-0378">Hydrolase</keyword>
<dbReference type="Gene3D" id="1.10.150.20">
    <property type="entry name" value="5' to 3' exonuclease, C-terminal subdomain"/>
    <property type="match status" value="1"/>
</dbReference>
<dbReference type="Gene3D" id="2.40.50.140">
    <property type="entry name" value="Nucleic acid-binding proteins"/>
    <property type="match status" value="1"/>
</dbReference>